<dbReference type="InterPro" id="IPR007386">
    <property type="entry name" value="DUF447_N"/>
</dbReference>
<feature type="domain" description="DUF447" evidence="1">
    <location>
        <begin position="10"/>
        <end position="122"/>
    </location>
</feature>
<dbReference type="AlphaFoldDB" id="B8D2X9"/>
<dbReference type="Gene3D" id="2.30.110.10">
    <property type="entry name" value="Electron Transport, Fmn-binding Protein, Chain A"/>
    <property type="match status" value="1"/>
</dbReference>
<dbReference type="Proteomes" id="UP000006903">
    <property type="component" value="Chromosome"/>
</dbReference>
<dbReference type="STRING" id="490899.DKAM_0198"/>
<gene>
    <name evidence="2" type="ordered locus">DKAM_0198</name>
</gene>
<accession>B8D2X9</accession>
<evidence type="ECO:0000313" key="3">
    <source>
        <dbReference type="Proteomes" id="UP000006903"/>
    </source>
</evidence>
<evidence type="ECO:0000313" key="2">
    <source>
        <dbReference type="EMBL" id="ACL10526.1"/>
    </source>
</evidence>
<proteinExistence type="predicted"/>
<name>B8D2X9_DESA1</name>
<evidence type="ECO:0000259" key="1">
    <source>
        <dbReference type="Pfam" id="PF04289"/>
    </source>
</evidence>
<dbReference type="KEGG" id="dka:DKAM_0198"/>
<dbReference type="EMBL" id="CP001140">
    <property type="protein sequence ID" value="ACL10526.1"/>
    <property type="molecule type" value="Genomic_DNA"/>
</dbReference>
<dbReference type="RefSeq" id="WP_012607868.1">
    <property type="nucleotide sequence ID" value="NC_011766.1"/>
</dbReference>
<dbReference type="SUPFAM" id="SSF50475">
    <property type="entry name" value="FMN-binding split barrel"/>
    <property type="match status" value="1"/>
</dbReference>
<reference evidence="2 3" key="1">
    <citation type="journal article" date="2009" name="J. Bacteriol.">
        <title>Complete genome sequence of the anaerobic, protein-degrading hyperthermophilic crenarchaeon Desulfurococcus kamchatkensis.</title>
        <authorList>
            <person name="Ravin N.V."/>
            <person name="Mardanov A.V."/>
            <person name="Beletsky A.V."/>
            <person name="Kublanov I.V."/>
            <person name="Kolganova T.V."/>
            <person name="Lebedinsky A.V."/>
            <person name="Chernyh N.A."/>
            <person name="Bonch-Osmolovskaya E.A."/>
            <person name="Skryabin K.G."/>
        </authorList>
    </citation>
    <scope>NUCLEOTIDE SEQUENCE [LARGE SCALE GENOMIC DNA]</scope>
    <source>
        <strain evidence="3">DSM 18924 / JCM 16383 / VKM B-2413 / 1221n</strain>
    </source>
</reference>
<dbReference type="HOGENOM" id="CLU_1340693_0_0_2"/>
<dbReference type="InterPro" id="IPR012349">
    <property type="entry name" value="Split_barrel_FMN-bd"/>
</dbReference>
<dbReference type="Pfam" id="PF04289">
    <property type="entry name" value="DUF447_N"/>
    <property type="match status" value="1"/>
</dbReference>
<dbReference type="GeneID" id="7170496"/>
<protein>
    <recommendedName>
        <fullName evidence="1">DUF447 domain-containing protein</fullName>
    </recommendedName>
</protein>
<dbReference type="eggNOG" id="arCOG04458">
    <property type="taxonomic scope" value="Archaea"/>
</dbReference>
<organism evidence="2 3">
    <name type="scientific">Desulfurococcus amylolyticus (strain DSM 18924 / JCM 16383 / VKM B-2413 / 1221n)</name>
    <name type="common">Desulfurococcus kamchatkensis</name>
    <dbReference type="NCBI Taxonomy" id="490899"/>
    <lineage>
        <taxon>Archaea</taxon>
        <taxon>Thermoproteota</taxon>
        <taxon>Thermoprotei</taxon>
        <taxon>Desulfurococcales</taxon>
        <taxon>Desulfurococcaceae</taxon>
        <taxon>Desulfurococcus</taxon>
    </lineage>
</organism>
<sequence>MALIREGILYEAIISLLDDLDKPYATPSGFWKSKGRILVKFYKGFKTHELLVAVKNPVLNIVRDPFLYYRTAFKAESSGLTPEDYMVDEVSGRVFLRNAEAYLLLDLIRIVDHGKYSLFEYDLREIRVNPHIHLVLEPYSRCYSSLIEMIIYTTKIRARDQLSTTELETALRSIEYSYNVAVKTCMDSAYMDLANKIRKVVEDWLGK</sequence>